<protein>
    <recommendedName>
        <fullName evidence="2">protein-glutamate methylesterase</fullName>
        <ecNumber evidence="2">3.1.1.61</ecNumber>
    </recommendedName>
</protein>
<dbReference type="CDD" id="cd16433">
    <property type="entry name" value="CheB"/>
    <property type="match status" value="1"/>
</dbReference>
<keyword evidence="1 4" id="KW-0378">Hydrolase</keyword>
<dbReference type="RefSeq" id="WP_076199793.1">
    <property type="nucleotide sequence ID" value="NZ_CP019236.1"/>
</dbReference>
<accession>A0A1P8JVZ2</accession>
<comment type="catalytic activity">
    <reaction evidence="3">
        <text>[protein]-L-glutamate 5-O-methyl ester + H2O = L-glutamyl-[protein] + methanol + H(+)</text>
        <dbReference type="Rhea" id="RHEA:23236"/>
        <dbReference type="Rhea" id="RHEA-COMP:10208"/>
        <dbReference type="Rhea" id="RHEA-COMP:10311"/>
        <dbReference type="ChEBI" id="CHEBI:15377"/>
        <dbReference type="ChEBI" id="CHEBI:15378"/>
        <dbReference type="ChEBI" id="CHEBI:17790"/>
        <dbReference type="ChEBI" id="CHEBI:29973"/>
        <dbReference type="ChEBI" id="CHEBI:82795"/>
        <dbReference type="EC" id="3.1.1.61"/>
    </reaction>
</comment>
<dbReference type="PANTHER" id="PTHR42872:SF6">
    <property type="entry name" value="PROTEIN-GLUTAMATE METHYLESTERASE_PROTEIN-GLUTAMINE GLUTAMINASE"/>
    <property type="match status" value="1"/>
</dbReference>
<dbReference type="KEGG" id="rhy:RD110_12505"/>
<dbReference type="STRING" id="1842727.RD110_12505"/>
<dbReference type="EMBL" id="CP019236">
    <property type="protein sequence ID" value="APW37914.1"/>
    <property type="molecule type" value="Genomic_DNA"/>
</dbReference>
<evidence type="ECO:0000256" key="3">
    <source>
        <dbReference type="ARBA" id="ARBA00048267"/>
    </source>
</evidence>
<evidence type="ECO:0000256" key="2">
    <source>
        <dbReference type="ARBA" id="ARBA00039140"/>
    </source>
</evidence>
<dbReference type="SUPFAM" id="SSF52738">
    <property type="entry name" value="Methylesterase CheB, C-terminal domain"/>
    <property type="match status" value="1"/>
</dbReference>
<dbReference type="Proteomes" id="UP000186609">
    <property type="component" value="Chromosome"/>
</dbReference>
<dbReference type="InterPro" id="IPR000673">
    <property type="entry name" value="Sig_transdc_resp-reg_Me-estase"/>
</dbReference>
<dbReference type="OrthoDB" id="9791760at2"/>
<dbReference type="InterPro" id="IPR035909">
    <property type="entry name" value="CheB_C"/>
</dbReference>
<dbReference type="Pfam" id="PF01339">
    <property type="entry name" value="CheB_methylest"/>
    <property type="match status" value="1"/>
</dbReference>
<dbReference type="Gene3D" id="3.40.50.180">
    <property type="entry name" value="Methylesterase CheB, C-terminal domain"/>
    <property type="match status" value="1"/>
</dbReference>
<proteinExistence type="predicted"/>
<gene>
    <name evidence="6" type="ORF">RD110_12505</name>
</gene>
<dbReference type="PANTHER" id="PTHR42872">
    <property type="entry name" value="PROTEIN-GLUTAMATE METHYLESTERASE/PROTEIN-GLUTAMINE GLUTAMINASE"/>
    <property type="match status" value="1"/>
</dbReference>
<reference evidence="6 7" key="1">
    <citation type="submission" date="2017-01" db="EMBL/GenBank/DDBJ databases">
        <authorList>
            <person name="Mah S.A."/>
            <person name="Swanson W.J."/>
            <person name="Moy G.W."/>
            <person name="Vacquier V.D."/>
        </authorList>
    </citation>
    <scope>NUCLEOTIDE SEQUENCE [LARGE SCALE GENOMIC DNA]</scope>
    <source>
        <strain evidence="6 7">DCY110</strain>
    </source>
</reference>
<feature type="active site" evidence="4">
    <location>
        <position position="46"/>
    </location>
</feature>
<dbReference type="GO" id="GO:0008984">
    <property type="term" value="F:protein-glutamate methylesterase activity"/>
    <property type="evidence" value="ECO:0007669"/>
    <property type="project" value="UniProtKB-EC"/>
</dbReference>
<dbReference type="GO" id="GO:0000156">
    <property type="term" value="F:phosphorelay response regulator activity"/>
    <property type="evidence" value="ECO:0007669"/>
    <property type="project" value="InterPro"/>
</dbReference>
<name>A0A1P8JVZ2_9BURK</name>
<evidence type="ECO:0000256" key="4">
    <source>
        <dbReference type="PROSITE-ProRule" id="PRU00050"/>
    </source>
</evidence>
<keyword evidence="4" id="KW-0145">Chemotaxis</keyword>
<evidence type="ECO:0000313" key="6">
    <source>
        <dbReference type="EMBL" id="APW37914.1"/>
    </source>
</evidence>
<feature type="domain" description="CheB-type methylesterase" evidence="5">
    <location>
        <begin position="14"/>
        <end position="176"/>
    </location>
</feature>
<evidence type="ECO:0000256" key="1">
    <source>
        <dbReference type="ARBA" id="ARBA00022801"/>
    </source>
</evidence>
<feature type="active site" evidence="4">
    <location>
        <position position="19"/>
    </location>
</feature>
<dbReference type="GO" id="GO:0005737">
    <property type="term" value="C:cytoplasm"/>
    <property type="evidence" value="ECO:0007669"/>
    <property type="project" value="InterPro"/>
</dbReference>
<keyword evidence="7" id="KW-1185">Reference proteome</keyword>
<evidence type="ECO:0000259" key="5">
    <source>
        <dbReference type="PROSITE" id="PS50122"/>
    </source>
</evidence>
<dbReference type="GO" id="GO:0006935">
    <property type="term" value="P:chemotaxis"/>
    <property type="evidence" value="ECO:0007669"/>
    <property type="project" value="UniProtKB-UniRule"/>
</dbReference>
<dbReference type="PROSITE" id="PS50122">
    <property type="entry name" value="CHEB"/>
    <property type="match status" value="1"/>
</dbReference>
<feature type="active site" evidence="4">
    <location>
        <position position="143"/>
    </location>
</feature>
<evidence type="ECO:0000313" key="7">
    <source>
        <dbReference type="Proteomes" id="UP000186609"/>
    </source>
</evidence>
<dbReference type="EC" id="3.1.1.61" evidence="2"/>
<dbReference type="AlphaFoldDB" id="A0A1P8JVZ2"/>
<organism evidence="6 7">
    <name type="scientific">Rhodoferax koreensis</name>
    <dbReference type="NCBI Taxonomy" id="1842727"/>
    <lineage>
        <taxon>Bacteria</taxon>
        <taxon>Pseudomonadati</taxon>
        <taxon>Pseudomonadota</taxon>
        <taxon>Betaproteobacteria</taxon>
        <taxon>Burkholderiales</taxon>
        <taxon>Comamonadaceae</taxon>
        <taxon>Rhodoferax</taxon>
    </lineage>
</organism>
<sequence>MKDALALRGQVDAVVVGASAGGVEALIQLLPAFAAGFQGAVIVVLHLPRDRRSLLVDIFQPRCALAVREAQDKESVAGGTIYFAPPDYHLLVDRGPDARPQLALSVDEAVNYSRPSIDVLFESAADVYRERLMGIVLTGGNQDGASGLMAVQRAGGVSVVQDPETAQVSLMPASALAAVKDGPVDFVLPLPDMADLLKTMSEGEMT</sequence>